<sequence length="334" mass="36861">MHWICAATFASGLVLASHSIAVANDSAAELSIGGLQFTHASNVQMKSEDLRISLDRIDVRYEFLNTSSAPVTLTVAFPLPDIDLSEGESISFPSNDPLNFVDFATRIDGKPIEFKTDQHAYIGNNEVTAILHELNVPLLPLGAQQFRPQELAPAVRNRMASEGLLMPAGSDERGKPLYSPGWIVRTKVYREQTFPSGKPVIVEHSYRPSVGASSDTILRKSLRQDKSMAKEIERYRRDYCVSDEFLGELDKIAGASRTNSAKVQERRISYVLKTGANWAGPIKSFHLTIDKGGSNRLVGYCAGKLSTSAKPDLDVKTNDFIPDRDIKVLFVGRF</sequence>
<reference evidence="4" key="1">
    <citation type="journal article" date="2021" name="ISME J.">
        <title>Evolutionary origin and ecological implication of a unique nif island in free-living Bradyrhizobium lineages.</title>
        <authorList>
            <person name="Tao J."/>
        </authorList>
    </citation>
    <scope>NUCLEOTIDE SEQUENCE [LARGE SCALE GENOMIC DNA]</scope>
    <source>
        <strain evidence="4">SZCCT0434</strain>
    </source>
</reference>
<evidence type="ECO:0000256" key="1">
    <source>
        <dbReference type="SAM" id="SignalP"/>
    </source>
</evidence>
<dbReference type="Gene3D" id="2.60.40.3680">
    <property type="match status" value="1"/>
</dbReference>
<protein>
    <submittedName>
        <fullName evidence="3">DUF4424 domain-containing protein</fullName>
    </submittedName>
</protein>
<dbReference type="InterPro" id="IPR025538">
    <property type="entry name" value="DUF4424"/>
</dbReference>
<gene>
    <name evidence="3" type="ORF">JQ615_35610</name>
</gene>
<comment type="caution">
    <text evidence="3">The sequence shown here is derived from an EMBL/GenBank/DDBJ whole genome shotgun (WGS) entry which is preliminary data.</text>
</comment>
<keyword evidence="4" id="KW-1185">Reference proteome</keyword>
<dbReference type="RefSeq" id="WP_212494993.1">
    <property type="nucleotide sequence ID" value="NZ_JAFCJH010000060.1"/>
</dbReference>
<evidence type="ECO:0000259" key="2">
    <source>
        <dbReference type="Pfam" id="PF14415"/>
    </source>
</evidence>
<feature type="domain" description="DUF4424" evidence="2">
    <location>
        <begin position="23"/>
        <end position="329"/>
    </location>
</feature>
<keyword evidence="1" id="KW-0732">Signal</keyword>
<evidence type="ECO:0000313" key="4">
    <source>
        <dbReference type="Proteomes" id="UP001315278"/>
    </source>
</evidence>
<accession>A0ABS5FV73</accession>
<feature type="chain" id="PRO_5045880238" evidence="1">
    <location>
        <begin position="24"/>
        <end position="334"/>
    </location>
</feature>
<organism evidence="3 4">
    <name type="scientific">Bradyrhizobium jicamae</name>
    <dbReference type="NCBI Taxonomy" id="280332"/>
    <lineage>
        <taxon>Bacteria</taxon>
        <taxon>Pseudomonadati</taxon>
        <taxon>Pseudomonadota</taxon>
        <taxon>Alphaproteobacteria</taxon>
        <taxon>Hyphomicrobiales</taxon>
        <taxon>Nitrobacteraceae</taxon>
        <taxon>Bradyrhizobium</taxon>
    </lineage>
</organism>
<name>A0ABS5FV73_9BRAD</name>
<evidence type="ECO:0000313" key="3">
    <source>
        <dbReference type="EMBL" id="MBR0800702.1"/>
    </source>
</evidence>
<dbReference type="EMBL" id="JAFCJH010000060">
    <property type="protein sequence ID" value="MBR0800702.1"/>
    <property type="molecule type" value="Genomic_DNA"/>
</dbReference>
<dbReference type="Pfam" id="PF14415">
    <property type="entry name" value="DUF4424"/>
    <property type="match status" value="1"/>
</dbReference>
<feature type="signal peptide" evidence="1">
    <location>
        <begin position="1"/>
        <end position="23"/>
    </location>
</feature>
<dbReference type="Proteomes" id="UP001315278">
    <property type="component" value="Unassembled WGS sequence"/>
</dbReference>
<proteinExistence type="predicted"/>